<protein>
    <submittedName>
        <fullName evidence="1">Uncharacterized protein</fullName>
    </submittedName>
</protein>
<dbReference type="EMBL" id="CP036269">
    <property type="protein sequence ID" value="QDT40608.1"/>
    <property type="molecule type" value="Genomic_DNA"/>
</dbReference>
<sequence length="172" mass="19764">MPFPEWLPQYELCFPIISEHFGPARLRIIPTGYEKDTNGNLAPAHRNCIYGLYLTARYEEEKRRLQYDICDFVEPESLQELETVLTEPTNSENEMQLLGLDGYLDLRFQQKRDGGLKIVCHSPSPGWSVNCLRLQLVCEVDSKALFDIRNQLEKLRALVSKINSGDNESSRG</sequence>
<accession>A0A517R9S2</accession>
<dbReference type="KEGG" id="gaz:Pan241w_06660"/>
<dbReference type="Proteomes" id="UP000317171">
    <property type="component" value="Chromosome"/>
</dbReference>
<proteinExistence type="predicted"/>
<evidence type="ECO:0000313" key="1">
    <source>
        <dbReference type="EMBL" id="QDT40608.1"/>
    </source>
</evidence>
<keyword evidence="2" id="KW-1185">Reference proteome</keyword>
<gene>
    <name evidence="1" type="ORF">Pan241w_06660</name>
</gene>
<reference evidence="1 2" key="1">
    <citation type="submission" date="2019-02" db="EMBL/GenBank/DDBJ databases">
        <title>Deep-cultivation of Planctomycetes and their phenomic and genomic characterization uncovers novel biology.</title>
        <authorList>
            <person name="Wiegand S."/>
            <person name="Jogler M."/>
            <person name="Boedeker C."/>
            <person name="Pinto D."/>
            <person name="Vollmers J."/>
            <person name="Rivas-Marin E."/>
            <person name="Kohn T."/>
            <person name="Peeters S.H."/>
            <person name="Heuer A."/>
            <person name="Rast P."/>
            <person name="Oberbeckmann S."/>
            <person name="Bunk B."/>
            <person name="Jeske O."/>
            <person name="Meyerdierks A."/>
            <person name="Storesund J.E."/>
            <person name="Kallscheuer N."/>
            <person name="Luecker S."/>
            <person name="Lage O.M."/>
            <person name="Pohl T."/>
            <person name="Merkel B.J."/>
            <person name="Hornburger P."/>
            <person name="Mueller R.-W."/>
            <person name="Bruemmer F."/>
            <person name="Labrenz M."/>
            <person name="Spormann A.M."/>
            <person name="Op den Camp H."/>
            <person name="Overmann J."/>
            <person name="Amann R."/>
            <person name="Jetten M.S.M."/>
            <person name="Mascher T."/>
            <person name="Medema M.H."/>
            <person name="Devos D.P."/>
            <person name="Kaster A.-K."/>
            <person name="Ovreas L."/>
            <person name="Rohde M."/>
            <person name="Galperin M.Y."/>
            <person name="Jogler C."/>
        </authorList>
    </citation>
    <scope>NUCLEOTIDE SEQUENCE [LARGE SCALE GENOMIC DNA]</scope>
    <source>
        <strain evidence="1 2">Pan241w</strain>
    </source>
</reference>
<dbReference type="AlphaFoldDB" id="A0A517R9S2"/>
<name>A0A517R9S2_9PLAN</name>
<evidence type="ECO:0000313" key="2">
    <source>
        <dbReference type="Proteomes" id="UP000317171"/>
    </source>
</evidence>
<dbReference type="RefSeq" id="WP_145210853.1">
    <property type="nucleotide sequence ID" value="NZ_CP036269.1"/>
</dbReference>
<organism evidence="1 2">
    <name type="scientific">Gimesia alba</name>
    <dbReference type="NCBI Taxonomy" id="2527973"/>
    <lineage>
        <taxon>Bacteria</taxon>
        <taxon>Pseudomonadati</taxon>
        <taxon>Planctomycetota</taxon>
        <taxon>Planctomycetia</taxon>
        <taxon>Planctomycetales</taxon>
        <taxon>Planctomycetaceae</taxon>
        <taxon>Gimesia</taxon>
    </lineage>
</organism>